<keyword evidence="1 4" id="KW-0597">Phosphoprotein</keyword>
<dbReference type="GO" id="GO:0000160">
    <property type="term" value="P:phosphorelay signal transduction system"/>
    <property type="evidence" value="ECO:0007669"/>
    <property type="project" value="InterPro"/>
</dbReference>
<evidence type="ECO:0000256" key="3">
    <source>
        <dbReference type="ARBA" id="ARBA00023163"/>
    </source>
</evidence>
<feature type="domain" description="Response regulatory" evidence="5">
    <location>
        <begin position="4"/>
        <end position="121"/>
    </location>
</feature>
<dbReference type="PANTHER" id="PTHR44591:SF3">
    <property type="entry name" value="RESPONSE REGULATORY DOMAIN-CONTAINING PROTEIN"/>
    <property type="match status" value="1"/>
</dbReference>
<proteinExistence type="predicted"/>
<dbReference type="PROSITE" id="PS50110">
    <property type="entry name" value="RESPONSE_REGULATORY"/>
    <property type="match status" value="1"/>
</dbReference>
<accession>A0A939EQ92</accession>
<keyword evidence="7" id="KW-1185">Reference proteome</keyword>
<dbReference type="InterPro" id="IPR001789">
    <property type="entry name" value="Sig_transdc_resp-reg_receiver"/>
</dbReference>
<reference evidence="6" key="1">
    <citation type="submission" date="2021-03" db="EMBL/GenBank/DDBJ databases">
        <title>Roseibium sp. CAU 1637 isolated from Incheon.</title>
        <authorList>
            <person name="Kim W."/>
        </authorList>
    </citation>
    <scope>NUCLEOTIDE SEQUENCE</scope>
    <source>
        <strain evidence="6">CAU 1637</strain>
    </source>
</reference>
<comment type="caution">
    <text evidence="6">The sequence shown here is derived from an EMBL/GenBank/DDBJ whole genome shotgun (WGS) entry which is preliminary data.</text>
</comment>
<dbReference type="RefSeq" id="WP_206941975.1">
    <property type="nucleotide sequence ID" value="NZ_JAFLNF010000006.1"/>
</dbReference>
<dbReference type="EMBL" id="JAFLNF010000006">
    <property type="protein sequence ID" value="MBO0346350.1"/>
    <property type="molecule type" value="Genomic_DNA"/>
</dbReference>
<dbReference type="SMART" id="SM00448">
    <property type="entry name" value="REC"/>
    <property type="match status" value="1"/>
</dbReference>
<dbReference type="SUPFAM" id="SSF52172">
    <property type="entry name" value="CheY-like"/>
    <property type="match status" value="1"/>
</dbReference>
<evidence type="ECO:0000259" key="5">
    <source>
        <dbReference type="PROSITE" id="PS50110"/>
    </source>
</evidence>
<feature type="modified residue" description="4-aspartylphosphate" evidence="4">
    <location>
        <position position="54"/>
    </location>
</feature>
<evidence type="ECO:0000313" key="6">
    <source>
        <dbReference type="EMBL" id="MBO0346350.1"/>
    </source>
</evidence>
<evidence type="ECO:0000256" key="2">
    <source>
        <dbReference type="ARBA" id="ARBA00023015"/>
    </source>
</evidence>
<dbReference type="Proteomes" id="UP000664779">
    <property type="component" value="Unassembled WGS sequence"/>
</dbReference>
<name>A0A939EQ92_9HYPH</name>
<dbReference type="AlphaFoldDB" id="A0A939EQ92"/>
<keyword evidence="3" id="KW-0804">Transcription</keyword>
<dbReference type="InterPro" id="IPR050595">
    <property type="entry name" value="Bact_response_regulator"/>
</dbReference>
<keyword evidence="2" id="KW-0805">Transcription regulation</keyword>
<dbReference type="InterPro" id="IPR011006">
    <property type="entry name" value="CheY-like_superfamily"/>
</dbReference>
<dbReference type="PANTHER" id="PTHR44591">
    <property type="entry name" value="STRESS RESPONSE REGULATOR PROTEIN 1"/>
    <property type="match status" value="1"/>
</dbReference>
<dbReference type="Gene3D" id="3.40.50.2300">
    <property type="match status" value="1"/>
</dbReference>
<evidence type="ECO:0000256" key="4">
    <source>
        <dbReference type="PROSITE-ProRule" id="PRU00169"/>
    </source>
</evidence>
<organism evidence="6 7">
    <name type="scientific">Roseibium limicola</name>
    <dbReference type="NCBI Taxonomy" id="2816037"/>
    <lineage>
        <taxon>Bacteria</taxon>
        <taxon>Pseudomonadati</taxon>
        <taxon>Pseudomonadota</taxon>
        <taxon>Alphaproteobacteria</taxon>
        <taxon>Hyphomicrobiales</taxon>
        <taxon>Stappiaceae</taxon>
        <taxon>Roseibium</taxon>
    </lineage>
</organism>
<protein>
    <submittedName>
        <fullName evidence="6">Response regulator</fullName>
    </submittedName>
</protein>
<evidence type="ECO:0000256" key="1">
    <source>
        <dbReference type="ARBA" id="ARBA00022553"/>
    </source>
</evidence>
<evidence type="ECO:0000313" key="7">
    <source>
        <dbReference type="Proteomes" id="UP000664779"/>
    </source>
</evidence>
<dbReference type="Pfam" id="PF00072">
    <property type="entry name" value="Response_reg"/>
    <property type="match status" value="1"/>
</dbReference>
<sequence length="125" mass="13818">MPPKALYVDDEQDICEIAKMCLEMNGDFETRYVCSGAEALTVAKEWRPDVILLDVMMPGMDGLTTCSRLKGMPETTSVPVIFITAKALDTELADLNFHDVLGVLAKPFQAMTLASDVKKLMDSER</sequence>
<gene>
    <name evidence="6" type="ORF">J0X15_14040</name>
</gene>